<proteinExistence type="predicted"/>
<dbReference type="Pfam" id="PF10702">
    <property type="entry name" value="DUF2507"/>
    <property type="match status" value="1"/>
</dbReference>
<gene>
    <name evidence="1" type="ORF">J2Z83_000927</name>
</gene>
<organism evidence="1 2">
    <name type="scientific">Virgibacillus natechei</name>
    <dbReference type="NCBI Taxonomy" id="1216297"/>
    <lineage>
        <taxon>Bacteria</taxon>
        <taxon>Bacillati</taxon>
        <taxon>Bacillota</taxon>
        <taxon>Bacilli</taxon>
        <taxon>Bacillales</taxon>
        <taxon>Bacillaceae</taxon>
        <taxon>Virgibacillus</taxon>
    </lineage>
</organism>
<dbReference type="InterPro" id="IPR019642">
    <property type="entry name" value="DUF2507"/>
</dbReference>
<evidence type="ECO:0000313" key="1">
    <source>
        <dbReference type="EMBL" id="MBP1968833.1"/>
    </source>
</evidence>
<dbReference type="RefSeq" id="WP_209462052.1">
    <property type="nucleotide sequence ID" value="NZ_CP110224.1"/>
</dbReference>
<dbReference type="SUPFAM" id="SSF111126">
    <property type="entry name" value="Ligand-binding domain in the NO signalling and Golgi transport"/>
    <property type="match status" value="1"/>
</dbReference>
<dbReference type="EMBL" id="JAGGKX010000003">
    <property type="protein sequence ID" value="MBP1968833.1"/>
    <property type="molecule type" value="Genomic_DNA"/>
</dbReference>
<evidence type="ECO:0000313" key="2">
    <source>
        <dbReference type="Proteomes" id="UP001519345"/>
    </source>
</evidence>
<comment type="caution">
    <text evidence="1">The sequence shown here is derived from an EMBL/GenBank/DDBJ whole genome shotgun (WGS) entry which is preliminary data.</text>
</comment>
<accession>A0ABS4ID29</accession>
<protein>
    <submittedName>
        <fullName evidence="1">Hydrocarbon binding protein</fullName>
    </submittedName>
</protein>
<keyword evidence="2" id="KW-1185">Reference proteome</keyword>
<dbReference type="Gene3D" id="3.30.1380.20">
    <property type="entry name" value="Trafficking protein particle complex subunit 3"/>
    <property type="match status" value="1"/>
</dbReference>
<reference evidence="1 2" key="1">
    <citation type="submission" date="2021-03" db="EMBL/GenBank/DDBJ databases">
        <title>Genomic Encyclopedia of Type Strains, Phase IV (KMG-IV): sequencing the most valuable type-strain genomes for metagenomic binning, comparative biology and taxonomic classification.</title>
        <authorList>
            <person name="Goeker M."/>
        </authorList>
    </citation>
    <scope>NUCLEOTIDE SEQUENCE [LARGE SCALE GENOMIC DNA]</scope>
    <source>
        <strain evidence="1 2">DSM 25609</strain>
    </source>
</reference>
<dbReference type="InterPro" id="IPR024096">
    <property type="entry name" value="NO_sig/Golgi_transp_ligand-bd"/>
</dbReference>
<dbReference type="Proteomes" id="UP001519345">
    <property type="component" value="Unassembled WGS sequence"/>
</dbReference>
<name>A0ABS4ID29_9BACI</name>
<sequence>MTQKQKPLLVSQLDELHTAGAGYDILRYISLPEVLGTQSDTLLYFMGRNLARKFDIKALEDIYYIFEKLGWGNLDLIKEKRKELTFHLMADSVAQRLSASFETDFRLEGGFLAESIQMIREEKECECVEKINYKIHQIEFTVIYTD</sequence>